<dbReference type="GO" id="GO:0035735">
    <property type="term" value="P:intraciliary transport involved in cilium assembly"/>
    <property type="evidence" value="ECO:0007669"/>
    <property type="project" value="InterPro"/>
</dbReference>
<dbReference type="InterPro" id="IPR022780">
    <property type="entry name" value="Dynein_light_int_chain"/>
</dbReference>
<dbReference type="Gene3D" id="3.40.50.300">
    <property type="entry name" value="P-loop containing nucleotide triphosphate hydrolases"/>
    <property type="match status" value="1"/>
</dbReference>
<keyword evidence="11" id="KW-0969">Cilium</keyword>
<evidence type="ECO:0000256" key="8">
    <source>
        <dbReference type="ARBA" id="ARBA00022701"/>
    </source>
</evidence>
<evidence type="ECO:0000256" key="14">
    <source>
        <dbReference type="ARBA" id="ARBA00023273"/>
    </source>
</evidence>
<evidence type="ECO:0000256" key="2">
    <source>
        <dbReference type="ARBA" id="ARBA00004300"/>
    </source>
</evidence>
<dbReference type="EMBL" id="JAUCMV010000003">
    <property type="protein sequence ID" value="KAK0410983.1"/>
    <property type="molecule type" value="Genomic_DNA"/>
</dbReference>
<dbReference type="GO" id="GO:0045504">
    <property type="term" value="F:dynein heavy chain binding"/>
    <property type="evidence" value="ECO:0007669"/>
    <property type="project" value="TreeGrafter"/>
</dbReference>
<dbReference type="PANTHER" id="PTHR13236:SF0">
    <property type="entry name" value="CYTOPLASMIC DYNEIN 2 LIGHT INTERMEDIATE CHAIN 1"/>
    <property type="match status" value="1"/>
</dbReference>
<dbReference type="GO" id="GO:0005874">
    <property type="term" value="C:microtubule"/>
    <property type="evidence" value="ECO:0007669"/>
    <property type="project" value="UniProtKB-KW"/>
</dbReference>
<reference evidence="16" key="1">
    <citation type="submission" date="2023-06" db="EMBL/GenBank/DDBJ databases">
        <title>Genomic analysis of the entomopathogenic nematode Steinernema hermaphroditum.</title>
        <authorList>
            <person name="Schwarz E.M."/>
            <person name="Heppert J.K."/>
            <person name="Baniya A."/>
            <person name="Schwartz H.T."/>
            <person name="Tan C.-H."/>
            <person name="Antoshechkin I."/>
            <person name="Sternberg P.W."/>
            <person name="Goodrich-Blair H."/>
            <person name="Dillman A.R."/>
        </authorList>
    </citation>
    <scope>NUCLEOTIDE SEQUENCE</scope>
    <source>
        <strain evidence="16">PS9179</strain>
        <tissue evidence="16">Whole animal</tissue>
    </source>
</reference>
<dbReference type="AlphaFoldDB" id="A0AA39HU61"/>
<dbReference type="SUPFAM" id="SSF52540">
    <property type="entry name" value="P-loop containing nucleoside triphosphate hydrolases"/>
    <property type="match status" value="1"/>
</dbReference>
<evidence type="ECO:0000256" key="13">
    <source>
        <dbReference type="ARBA" id="ARBA00023212"/>
    </source>
</evidence>
<keyword evidence="6" id="KW-0217">Developmental protein</keyword>
<name>A0AA39HU61_9BILA</name>
<keyword evidence="12" id="KW-0505">Motor protein</keyword>
<keyword evidence="7" id="KW-0963">Cytoplasm</keyword>
<evidence type="ECO:0000256" key="9">
    <source>
        <dbReference type="ARBA" id="ARBA00022794"/>
    </source>
</evidence>
<dbReference type="InterPro" id="IPR027417">
    <property type="entry name" value="P-loop_NTPase"/>
</dbReference>
<evidence type="ECO:0000256" key="4">
    <source>
        <dbReference type="ARBA" id="ARBA00006831"/>
    </source>
</evidence>
<dbReference type="GO" id="GO:0005813">
    <property type="term" value="C:centrosome"/>
    <property type="evidence" value="ECO:0007669"/>
    <property type="project" value="UniProtKB-SubCell"/>
</dbReference>
<comment type="caution">
    <text evidence="16">The sequence shown here is derived from an EMBL/GenBank/DDBJ whole genome shotgun (WGS) entry which is preliminary data.</text>
</comment>
<dbReference type="GO" id="GO:0036064">
    <property type="term" value="C:ciliary basal body"/>
    <property type="evidence" value="ECO:0007669"/>
    <property type="project" value="TreeGrafter"/>
</dbReference>
<protein>
    <recommendedName>
        <fullName evidence="5">Cytoplasmic dynein 2 light intermediate chain 1</fullName>
    </recommendedName>
</protein>
<evidence type="ECO:0000256" key="3">
    <source>
        <dbReference type="ARBA" id="ARBA00004430"/>
    </source>
</evidence>
<keyword evidence="10" id="KW-0243">Dynein</keyword>
<keyword evidence="13" id="KW-0206">Cytoskeleton</keyword>
<organism evidence="16 17">
    <name type="scientific">Steinernema hermaphroditum</name>
    <dbReference type="NCBI Taxonomy" id="289476"/>
    <lineage>
        <taxon>Eukaryota</taxon>
        <taxon>Metazoa</taxon>
        <taxon>Ecdysozoa</taxon>
        <taxon>Nematoda</taxon>
        <taxon>Chromadorea</taxon>
        <taxon>Rhabditida</taxon>
        <taxon>Tylenchina</taxon>
        <taxon>Panagrolaimomorpha</taxon>
        <taxon>Strongyloidoidea</taxon>
        <taxon>Steinernematidae</taxon>
        <taxon>Steinernema</taxon>
    </lineage>
</organism>
<keyword evidence="17" id="KW-1185">Reference proteome</keyword>
<comment type="similarity">
    <text evidence="4">Belongs to the dynein light intermediate chain family.</text>
</comment>
<accession>A0AA39HU61</accession>
<evidence type="ECO:0000256" key="5">
    <source>
        <dbReference type="ARBA" id="ARBA00018863"/>
    </source>
</evidence>
<keyword evidence="14" id="KW-0966">Cell projection</keyword>
<comment type="subcellular location">
    <subcellularLocation>
        <location evidence="3">Cytoplasm</location>
        <location evidence="3">Cytoskeleton</location>
        <location evidence="3">Cilium axoneme</location>
    </subcellularLocation>
    <subcellularLocation>
        <location evidence="1">Cytoplasm</location>
        <location evidence="1">Cytoskeleton</location>
        <location evidence="1">Cilium basal body</location>
    </subcellularLocation>
    <subcellularLocation>
        <location evidence="2">Cytoplasm</location>
        <location evidence="2">Cytoskeleton</location>
        <location evidence="2">Microtubule organizing center</location>
        <location evidence="2">Centrosome</location>
    </subcellularLocation>
</comment>
<evidence type="ECO:0000256" key="6">
    <source>
        <dbReference type="ARBA" id="ARBA00022473"/>
    </source>
</evidence>
<evidence type="ECO:0000313" key="16">
    <source>
        <dbReference type="EMBL" id="KAK0410983.1"/>
    </source>
</evidence>
<evidence type="ECO:0000256" key="12">
    <source>
        <dbReference type="ARBA" id="ARBA00023175"/>
    </source>
</evidence>
<dbReference type="Proteomes" id="UP001175271">
    <property type="component" value="Unassembled WGS sequence"/>
</dbReference>
<evidence type="ECO:0000256" key="7">
    <source>
        <dbReference type="ARBA" id="ARBA00022490"/>
    </source>
</evidence>
<evidence type="ECO:0000256" key="11">
    <source>
        <dbReference type="ARBA" id="ARBA00023069"/>
    </source>
</evidence>
<dbReference type="GO" id="GO:0005930">
    <property type="term" value="C:axoneme"/>
    <property type="evidence" value="ECO:0007669"/>
    <property type="project" value="UniProtKB-SubCell"/>
</dbReference>
<gene>
    <name evidence="16" type="ORF">QR680_005417</name>
</gene>
<dbReference type="GO" id="GO:0035721">
    <property type="term" value="P:intraciliary retrograde transport"/>
    <property type="evidence" value="ECO:0007669"/>
    <property type="project" value="InterPro"/>
</dbReference>
<sequence length="386" mass="43737">MLDIWSLAKERLQSAKQRSSDAEPDFRSRGVFGATFSKKKFPSEGGQSHEAHIVICGNRSCGKTTLIQRLLEVNENPRPTVALEYTFGRSTRNNVKELGHFWELGGGALLSNLLNVPLSVKNIETTSLLIILDLSKPEHLWGAMEALLKAAIRRVDEVLRETNRSNPTLHDLLLQRAAQRIGSHRDIESMRVFPIPLALVGSKYDEFQNLDTDSRRSMTRALRFVAHYHGASLHFYSNRMENLVSRGKAILGHFAFAKSFPKGFSTDFSKPLAVPAGSDSFEDIGLPVDSINHSAIRSSNAYELWKDNFNEKFPQDKQLEDVEDDPSSDAKFNEPEIDKFLDEKMRDLEMYVKQKKDREQLQAKTGAEDGAVERRSVPQQRPFEFD</sequence>
<dbReference type="GO" id="GO:0005868">
    <property type="term" value="C:cytoplasmic dynein complex"/>
    <property type="evidence" value="ECO:0007669"/>
    <property type="project" value="InterPro"/>
</dbReference>
<keyword evidence="9" id="KW-0970">Cilium biogenesis/degradation</keyword>
<feature type="region of interest" description="Disordered" evidence="15">
    <location>
        <begin position="315"/>
        <end position="336"/>
    </location>
</feature>
<evidence type="ECO:0000256" key="10">
    <source>
        <dbReference type="ARBA" id="ARBA00023017"/>
    </source>
</evidence>
<proteinExistence type="inferred from homology"/>
<dbReference type="PANTHER" id="PTHR13236">
    <property type="entry name" value="DYNEIN 2 LIGHT INTERMEDIATE CHAIN, ISOFORM 2"/>
    <property type="match status" value="1"/>
</dbReference>
<keyword evidence="8" id="KW-0493">Microtubule</keyword>
<evidence type="ECO:0000313" key="17">
    <source>
        <dbReference type="Proteomes" id="UP001175271"/>
    </source>
</evidence>
<evidence type="ECO:0000256" key="15">
    <source>
        <dbReference type="SAM" id="MobiDB-lite"/>
    </source>
</evidence>
<dbReference type="Pfam" id="PF05783">
    <property type="entry name" value="DLIC"/>
    <property type="match status" value="1"/>
</dbReference>
<dbReference type="InterPro" id="IPR040045">
    <property type="entry name" value="DYNC2LI1"/>
</dbReference>
<feature type="region of interest" description="Disordered" evidence="15">
    <location>
        <begin position="356"/>
        <end position="386"/>
    </location>
</feature>
<evidence type="ECO:0000256" key="1">
    <source>
        <dbReference type="ARBA" id="ARBA00004120"/>
    </source>
</evidence>